<dbReference type="Gene3D" id="3.60.20.10">
    <property type="entry name" value="Glutamine Phosphoribosylpyrophosphate, subunit 1, domain 1"/>
    <property type="match status" value="1"/>
</dbReference>
<dbReference type="InterPro" id="IPR002489">
    <property type="entry name" value="Glu_synth_asu_C"/>
</dbReference>
<dbReference type="Pfam" id="PF01493">
    <property type="entry name" value="GXGXG"/>
    <property type="match status" value="1"/>
</dbReference>
<proteinExistence type="predicted"/>
<name>A0A445MVL3_9BACT</name>
<reference evidence="2" key="1">
    <citation type="submission" date="2018-01" db="EMBL/GenBank/DDBJ databases">
        <authorList>
            <person name="Regsiter A."/>
            <person name="William W."/>
        </authorList>
    </citation>
    <scope>NUCLEOTIDE SEQUENCE</scope>
    <source>
        <strain evidence="2">TRIP AH-1</strain>
    </source>
</reference>
<feature type="domain" description="Glutamine amidotransferase type-2" evidence="1">
    <location>
        <begin position="37"/>
        <end position="419"/>
    </location>
</feature>
<dbReference type="PANTHER" id="PTHR39673:SF5">
    <property type="entry name" value="TUNGSTEN-CONTAINING FORMYLMETHANOFURAN DEHYDROGENASE 2 SUBUNIT C"/>
    <property type="match status" value="1"/>
</dbReference>
<dbReference type="Gene3D" id="2.160.20.60">
    <property type="entry name" value="Glutamate synthase, alpha subunit, C-terminal domain"/>
    <property type="match status" value="1"/>
</dbReference>
<dbReference type="PANTHER" id="PTHR39673">
    <property type="entry name" value="TUNGSTEN FORMYLMETHANOFURAN DEHYDROGENASE, SUBUNIT C (FWDC)"/>
    <property type="match status" value="1"/>
</dbReference>
<dbReference type="InterPro" id="IPR029055">
    <property type="entry name" value="Ntn_hydrolases_N"/>
</dbReference>
<sequence length="880" mass="99333">MIMSEHQNISNIITSRKSLVKDLPQRSCFETVAEGGCGVTGFACSIPVRGKHIFEPSRQMHNRGNGRGGGIAAMGFDHRMLGVSEDILENGYILQIALLEDGVLDELERLFIEPFFNVDFSEALPHVDDYRDIRGLDVRPPDVWRFFVRVKPDVLKAFVDSNGLNGLRPRQAEDEFVFQNSFKINKMFYEAAGRQRAFVLSHGRNFFILKIVGYAEQVVQYYKLDDFKAHIWIAHQRYPTKGRVWHPAGAHPFVGLNEALVHNGDFANYHSVTEYLRQKNLYPQFLTDTEVSALLFDLYSRTYGYPLEYVIEALAPTMERDFNKLPAEKQKIYRAIQATHIHGSPDGPWFFIIARNNTENDRLELIGITDTAMLRPQVFALHDGQVQVGLVCSEKQAIDATLKSLSEEDPRVGTVADLYWNARGGSYTDGGAFVFGLEKNGGSLERRLTCADKFGSSVTVQEGQFPYLPGRVYYLMEDESRERFDIARFFDLQRPDLLFTYLKDGIRLWDYADLMDCLKEIRGWALKADAHFDVALDALTLLLDRRYPTYDKKRRSVLQMIAQTIETILRGLPSLMTQNEKGAYRKIDWETREFFRGPVHNEKVLIIDGSLFPPEGDHCDSRLMAEAYLRGWRRFIVFGLKGQRFHGCGFGPDCGGVRIDIYGSSGDYLASGIDGMTVYVHGNAQDQLGQIMKSGKLIIYGDVGQTFMYGAKGGEVYVMGNAAGRPLINAVGSPRVIINGTCLDYLAESFMAGDPLNGGGFVILNGVEFDNEGTVHPLDTPYPGANLFSLASGGAIYVRDPYNLIDDQQLNGGEIAPLDQRDWELILPMLEENQRLFGISIENDLLMVNAVKKNPLDVYRKVRPQQKDDIAKDGLEEWED</sequence>
<organism evidence="2">
    <name type="scientific">uncultured Desulfobacterium sp</name>
    <dbReference type="NCBI Taxonomy" id="201089"/>
    <lineage>
        <taxon>Bacteria</taxon>
        <taxon>Pseudomonadati</taxon>
        <taxon>Thermodesulfobacteriota</taxon>
        <taxon>Desulfobacteria</taxon>
        <taxon>Desulfobacterales</taxon>
        <taxon>Desulfobacteriaceae</taxon>
        <taxon>Desulfobacterium</taxon>
        <taxon>environmental samples</taxon>
    </lineage>
</organism>
<accession>A0A445MVL3</accession>
<dbReference type="InterPro" id="IPR036485">
    <property type="entry name" value="Glu_synth_asu_C_sf"/>
</dbReference>
<dbReference type="InterPro" id="IPR017932">
    <property type="entry name" value="GATase_2_dom"/>
</dbReference>
<dbReference type="SUPFAM" id="SSF56235">
    <property type="entry name" value="N-terminal nucleophile aminohydrolases (Ntn hydrolases)"/>
    <property type="match status" value="1"/>
</dbReference>
<dbReference type="GO" id="GO:0016491">
    <property type="term" value="F:oxidoreductase activity"/>
    <property type="evidence" value="ECO:0007669"/>
    <property type="project" value="InterPro"/>
</dbReference>
<gene>
    <name evidence="2" type="ORF">PITCH_A190059</name>
</gene>
<dbReference type="EMBL" id="OJIN01000101">
    <property type="protein sequence ID" value="SPD73483.1"/>
    <property type="molecule type" value="Genomic_DNA"/>
</dbReference>
<dbReference type="AlphaFoldDB" id="A0A445MVL3"/>
<evidence type="ECO:0000313" key="2">
    <source>
        <dbReference type="EMBL" id="SPD73483.1"/>
    </source>
</evidence>
<dbReference type="SUPFAM" id="SSF69336">
    <property type="entry name" value="Alpha subunit of glutamate synthase, C-terminal domain"/>
    <property type="match status" value="1"/>
</dbReference>
<evidence type="ECO:0000259" key="1">
    <source>
        <dbReference type="PROSITE" id="PS51278"/>
    </source>
</evidence>
<dbReference type="PROSITE" id="PS51278">
    <property type="entry name" value="GATASE_TYPE_2"/>
    <property type="match status" value="1"/>
</dbReference>
<protein>
    <recommendedName>
        <fullName evidence="1">Glutamine amidotransferase type-2 domain-containing protein</fullName>
    </recommendedName>
</protein>